<keyword evidence="3" id="KW-1185">Reference proteome</keyword>
<dbReference type="PANTHER" id="PTHR12069:SF0">
    <property type="entry name" value="DNA-DIRECTED RNA POLYMERASE III SUBUNIT RPC5"/>
    <property type="match status" value="1"/>
</dbReference>
<feature type="region of interest" description="Disordered" evidence="1">
    <location>
        <begin position="201"/>
        <end position="235"/>
    </location>
</feature>
<feature type="compositionally biased region" description="Acidic residues" evidence="1">
    <location>
        <begin position="373"/>
        <end position="382"/>
    </location>
</feature>
<dbReference type="Pfam" id="PF04801">
    <property type="entry name" value="RPC5"/>
    <property type="match status" value="1"/>
</dbReference>
<proteinExistence type="predicted"/>
<dbReference type="Proteomes" id="UP001316803">
    <property type="component" value="Unassembled WGS sequence"/>
</dbReference>
<dbReference type="InterPro" id="IPR006886">
    <property type="entry name" value="RNA_pol_III_Rpc5"/>
</dbReference>
<name>A0AAN8ELA5_9EURO</name>
<comment type="caution">
    <text evidence="2">The sequence shown here is derived from an EMBL/GenBank/DDBJ whole genome shotgun (WGS) entry which is preliminary data.</text>
</comment>
<sequence length="443" mass="47926">MPPEDDDPVIASYNVYISPHPHSHPQPQPQPPSEQNQSTTNPTPTPSQSLYILQYPSHRPHSKPYTTSRSQKPTSLRLKPTTGVFEIDVPILTSDNYNAPLGTEFGRAINESARAHPTTGSSYGLAGGFTQGHSGNQAEIPGHAGGTEDESLRTQTLGGKLDGQRSDRDPVYMLATLNQASKSISLRHLDGVVQMRPQLHHIDAQEEGKRKVESANRKEAKKEEGGAGAGVNGAPVKLETKAIEMKLKDSTREDPKDRNLNLNARLLRDIQNDPWRRFEWVERGDEAFSAVGDVGGSGGERVRLKSALDNEEWLNRMSSPGIELRTRLKGRDRERARRKRQERQRNARAAEANSAAGGLPASAEVELGSETSSSDEEEDEGAADIGPAPVSVTVDANVESEATRAKSPEPQIKQEGGGGGTSVNVTAAPAPKRRGRPPKNAGP</sequence>
<feature type="compositionally biased region" description="Basic and acidic residues" evidence="1">
    <location>
        <begin position="324"/>
        <end position="335"/>
    </location>
</feature>
<accession>A0AAN8ELA5</accession>
<feature type="region of interest" description="Disordered" evidence="1">
    <location>
        <begin position="324"/>
        <end position="443"/>
    </location>
</feature>
<feature type="compositionally biased region" description="Polar residues" evidence="1">
    <location>
        <begin position="64"/>
        <end position="74"/>
    </location>
</feature>
<organism evidence="2 3">
    <name type="scientific">Knufia fluminis</name>
    <dbReference type="NCBI Taxonomy" id="191047"/>
    <lineage>
        <taxon>Eukaryota</taxon>
        <taxon>Fungi</taxon>
        <taxon>Dikarya</taxon>
        <taxon>Ascomycota</taxon>
        <taxon>Pezizomycotina</taxon>
        <taxon>Eurotiomycetes</taxon>
        <taxon>Chaetothyriomycetidae</taxon>
        <taxon>Chaetothyriales</taxon>
        <taxon>Trichomeriaceae</taxon>
        <taxon>Knufia</taxon>
    </lineage>
</organism>
<evidence type="ECO:0000256" key="1">
    <source>
        <dbReference type="SAM" id="MobiDB-lite"/>
    </source>
</evidence>
<feature type="compositionally biased region" description="Basic and acidic residues" evidence="1">
    <location>
        <begin position="201"/>
        <end position="225"/>
    </location>
</feature>
<feature type="region of interest" description="Disordered" evidence="1">
    <location>
        <begin position="1"/>
        <end position="79"/>
    </location>
</feature>
<feature type="compositionally biased region" description="Low complexity" evidence="1">
    <location>
        <begin position="347"/>
        <end position="356"/>
    </location>
</feature>
<dbReference type="AlphaFoldDB" id="A0AAN8ELA5"/>
<dbReference type="GO" id="GO:0005666">
    <property type="term" value="C:RNA polymerase III complex"/>
    <property type="evidence" value="ECO:0007669"/>
    <property type="project" value="TreeGrafter"/>
</dbReference>
<reference evidence="2 3" key="1">
    <citation type="submission" date="2022-12" db="EMBL/GenBank/DDBJ databases">
        <title>Genomic features and morphological characterization of a novel Knufia sp. strain isolated from spacecraft assembly facility.</title>
        <authorList>
            <person name="Teixeira M."/>
            <person name="Chander A.M."/>
            <person name="Stajich J.E."/>
            <person name="Venkateswaran K."/>
        </authorList>
    </citation>
    <scope>NUCLEOTIDE SEQUENCE [LARGE SCALE GENOMIC DNA]</scope>
    <source>
        <strain evidence="2 3">FJI-L2-BK-P2</strain>
    </source>
</reference>
<evidence type="ECO:0000313" key="2">
    <source>
        <dbReference type="EMBL" id="KAK5952080.1"/>
    </source>
</evidence>
<gene>
    <name evidence="2" type="ORF">OHC33_006967</name>
</gene>
<dbReference type="EMBL" id="JAKLMC020000017">
    <property type="protein sequence ID" value="KAK5952080.1"/>
    <property type="molecule type" value="Genomic_DNA"/>
</dbReference>
<evidence type="ECO:0000313" key="3">
    <source>
        <dbReference type="Proteomes" id="UP001316803"/>
    </source>
</evidence>
<dbReference type="GO" id="GO:0042797">
    <property type="term" value="P:tRNA transcription by RNA polymerase III"/>
    <property type="evidence" value="ECO:0007669"/>
    <property type="project" value="TreeGrafter"/>
</dbReference>
<protein>
    <submittedName>
        <fullName evidence="2">Uncharacterized protein</fullName>
    </submittedName>
</protein>
<dbReference type="PANTHER" id="PTHR12069">
    <property type="entry name" value="DNA-DIRECTED RNA POLYMERASES III 80 KDA POLYPEPTIDE RNA POLYMERASE III SUBUNIT 5"/>
    <property type="match status" value="1"/>
</dbReference>
<feature type="compositionally biased region" description="Low complexity" evidence="1">
    <location>
        <begin position="33"/>
        <end position="49"/>
    </location>
</feature>